<evidence type="ECO:0000313" key="3">
    <source>
        <dbReference type="EMBL" id="HBK53831.1"/>
    </source>
</evidence>
<protein>
    <recommendedName>
        <fullName evidence="2">Histidine kinase/HSP90-like ATPase domain-containing protein</fullName>
    </recommendedName>
</protein>
<dbReference type="CDD" id="cd16936">
    <property type="entry name" value="HATPase_RsbW-like"/>
    <property type="match status" value="1"/>
</dbReference>
<dbReference type="STRING" id="378794.GCA_001570625_01094"/>
<comment type="caution">
    <text evidence="3">The sequence shown here is derived from an EMBL/GenBank/DDBJ whole genome shotgun (WGS) entry which is preliminary data.</text>
</comment>
<reference evidence="3 4" key="1">
    <citation type="journal article" date="2018" name="Nat. Biotechnol.">
        <title>A standardized bacterial taxonomy based on genome phylogeny substantially revises the tree of life.</title>
        <authorList>
            <person name="Parks D.H."/>
            <person name="Chuvochina M."/>
            <person name="Waite D.W."/>
            <person name="Rinke C."/>
            <person name="Skarshewski A."/>
            <person name="Chaumeil P.A."/>
            <person name="Hugenholtz P."/>
        </authorList>
    </citation>
    <scope>NUCLEOTIDE SEQUENCE [LARGE SCALE GENOMIC DNA]</scope>
    <source>
        <strain evidence="3">UBA10948</strain>
    </source>
</reference>
<dbReference type="PANTHER" id="PTHR35526:SF6">
    <property type="entry name" value="SLR1861 PROTEIN"/>
    <property type="match status" value="1"/>
</dbReference>
<dbReference type="Gene3D" id="3.30.565.10">
    <property type="entry name" value="Histidine kinase-like ATPase, C-terminal domain"/>
    <property type="match status" value="1"/>
</dbReference>
<dbReference type="SUPFAM" id="SSF55874">
    <property type="entry name" value="ATPase domain of HSP90 chaperone/DNA topoisomerase II/histidine kinase"/>
    <property type="match status" value="1"/>
</dbReference>
<evidence type="ECO:0000313" key="4">
    <source>
        <dbReference type="Proteomes" id="UP000263273"/>
    </source>
</evidence>
<dbReference type="Proteomes" id="UP000263273">
    <property type="component" value="Unassembled WGS sequence"/>
</dbReference>
<feature type="domain" description="Histidine kinase/HSP90-like ATPase" evidence="2">
    <location>
        <begin position="18"/>
        <end position="131"/>
    </location>
</feature>
<evidence type="ECO:0000259" key="2">
    <source>
        <dbReference type="Pfam" id="PF13581"/>
    </source>
</evidence>
<gene>
    <name evidence="3" type="ORF">DDZ44_07845</name>
</gene>
<dbReference type="InterPro" id="IPR050267">
    <property type="entry name" value="Anti-sigma-factor_SerPK"/>
</dbReference>
<dbReference type="GO" id="GO:0004674">
    <property type="term" value="F:protein serine/threonine kinase activity"/>
    <property type="evidence" value="ECO:0007669"/>
    <property type="project" value="UniProtKB-KW"/>
</dbReference>
<dbReference type="InterPro" id="IPR003594">
    <property type="entry name" value="HATPase_dom"/>
</dbReference>
<dbReference type="InterPro" id="IPR036890">
    <property type="entry name" value="HATPase_C_sf"/>
</dbReference>
<dbReference type="EMBL" id="DNZF01000173">
    <property type="protein sequence ID" value="HBK53831.1"/>
    <property type="molecule type" value="Genomic_DNA"/>
</dbReference>
<proteinExistence type="predicted"/>
<name>A0A354YYN6_9FIRM</name>
<dbReference type="AlphaFoldDB" id="A0A354YYN6"/>
<organism evidence="3 4">
    <name type="scientific">Syntrophomonas wolfei</name>
    <dbReference type="NCBI Taxonomy" id="863"/>
    <lineage>
        <taxon>Bacteria</taxon>
        <taxon>Bacillati</taxon>
        <taxon>Bacillota</taxon>
        <taxon>Clostridia</taxon>
        <taxon>Eubacteriales</taxon>
        <taxon>Syntrophomonadaceae</taxon>
        <taxon>Syntrophomonas</taxon>
    </lineage>
</organism>
<keyword evidence="1" id="KW-0418">Kinase</keyword>
<sequence>MDYQYKSSLADFDFEVLNSEIEAYCARDEFLFSRLFSIQLIVEELVTNILKYGVPTAADNMVEIKIHREESRAILAIADNTAAFNPLQIGEPDTSLSVEERQIGGLGLYLVRQKTASLHYEYRNGMNLVSAVIE</sequence>
<keyword evidence="1" id="KW-0808">Transferase</keyword>
<evidence type="ECO:0000256" key="1">
    <source>
        <dbReference type="ARBA" id="ARBA00022527"/>
    </source>
</evidence>
<accession>A0A354YYN6</accession>
<keyword evidence="1" id="KW-0723">Serine/threonine-protein kinase</keyword>
<dbReference type="PANTHER" id="PTHR35526">
    <property type="entry name" value="ANTI-SIGMA-F FACTOR RSBW-RELATED"/>
    <property type="match status" value="1"/>
</dbReference>
<dbReference type="Pfam" id="PF13581">
    <property type="entry name" value="HATPase_c_2"/>
    <property type="match status" value="1"/>
</dbReference>